<name>A0A0D2ACB9_EXOME</name>
<feature type="domain" description="Cupin type-2" evidence="1">
    <location>
        <begin position="85"/>
        <end position="148"/>
    </location>
</feature>
<dbReference type="PANTHER" id="PTHR36156:SF2">
    <property type="entry name" value="CUPIN TYPE-2 DOMAIN-CONTAINING PROTEIN"/>
    <property type="match status" value="1"/>
</dbReference>
<dbReference type="OrthoDB" id="5840532at2759"/>
<proteinExistence type="predicted"/>
<dbReference type="Pfam" id="PF07883">
    <property type="entry name" value="Cupin_2"/>
    <property type="match status" value="1"/>
</dbReference>
<dbReference type="InterPro" id="IPR047142">
    <property type="entry name" value="OryJ/VirC-like"/>
</dbReference>
<dbReference type="RefSeq" id="XP_016228152.1">
    <property type="nucleotide sequence ID" value="XM_016364503.1"/>
</dbReference>
<evidence type="ECO:0000313" key="5">
    <source>
        <dbReference type="Proteomes" id="UP000288859"/>
    </source>
</evidence>
<dbReference type="STRING" id="212818.A0A0D2ACB9"/>
<evidence type="ECO:0000313" key="2">
    <source>
        <dbReference type="EMBL" id="KIV96578.1"/>
    </source>
</evidence>
<dbReference type="CDD" id="cd02231">
    <property type="entry name" value="cupin_BLL6423-like"/>
    <property type="match status" value="1"/>
</dbReference>
<dbReference type="EMBL" id="KN847520">
    <property type="protein sequence ID" value="KIV96578.1"/>
    <property type="molecule type" value="Genomic_DNA"/>
</dbReference>
<dbReference type="SUPFAM" id="SSF51182">
    <property type="entry name" value="RmlC-like cupins"/>
    <property type="match status" value="1"/>
</dbReference>
<evidence type="ECO:0000259" key="1">
    <source>
        <dbReference type="Pfam" id="PF07883"/>
    </source>
</evidence>
<dbReference type="PANTHER" id="PTHR36156">
    <property type="entry name" value="SLR2101 PROTEIN"/>
    <property type="match status" value="1"/>
</dbReference>
<dbReference type="InterPro" id="IPR011051">
    <property type="entry name" value="RmlC_Cupin_sf"/>
</dbReference>
<dbReference type="InterPro" id="IPR014710">
    <property type="entry name" value="RmlC-like_jellyroll"/>
</dbReference>
<gene>
    <name evidence="3" type="ORF">B0A52_01266</name>
    <name evidence="2" type="ORF">PV10_00423</name>
</gene>
<reference evidence="3 5" key="2">
    <citation type="submission" date="2017-03" db="EMBL/GenBank/DDBJ databases">
        <title>Genomes of endolithic fungi from Antarctica.</title>
        <authorList>
            <person name="Coleine C."/>
            <person name="Masonjones S."/>
            <person name="Stajich J.E."/>
        </authorList>
    </citation>
    <scope>NUCLEOTIDE SEQUENCE [LARGE SCALE GENOMIC DNA]</scope>
    <source>
        <strain evidence="3 5">CCFEE 6314</strain>
    </source>
</reference>
<evidence type="ECO:0000313" key="4">
    <source>
        <dbReference type="Proteomes" id="UP000054302"/>
    </source>
</evidence>
<dbReference type="Proteomes" id="UP000288859">
    <property type="component" value="Unassembled WGS sequence"/>
</dbReference>
<protein>
    <recommendedName>
        <fullName evidence="1">Cupin type-2 domain-containing protein</fullName>
    </recommendedName>
</protein>
<sequence length="178" mass="20241">MADTNANRKPKRYITGHNAEGKGIIEACDEGHWRKIDNDIVRYNEFWTTSTFPIDISNDDALNREKEILSLSLPNGTVLRMVDRSPGSYSAMHRTQSLDYGVVIEGEMELIMDSGERVTLQRGDVCIQRGSMHQWRNPGTTWNRMLFVLIDALPLEVAGQRFEGETGYEHVKEIGARL</sequence>
<dbReference type="GeneID" id="27318268"/>
<dbReference type="EMBL" id="NAJM01000003">
    <property type="protein sequence ID" value="RVX74989.1"/>
    <property type="molecule type" value="Genomic_DNA"/>
</dbReference>
<dbReference type="HOGENOM" id="CLU_096188_0_1_1"/>
<dbReference type="AlphaFoldDB" id="A0A0D2ACB9"/>
<dbReference type="Gene3D" id="2.60.120.10">
    <property type="entry name" value="Jelly Rolls"/>
    <property type="match status" value="1"/>
</dbReference>
<organism evidence="2 4">
    <name type="scientific">Exophiala mesophila</name>
    <name type="common">Black yeast-like fungus</name>
    <dbReference type="NCBI Taxonomy" id="212818"/>
    <lineage>
        <taxon>Eukaryota</taxon>
        <taxon>Fungi</taxon>
        <taxon>Dikarya</taxon>
        <taxon>Ascomycota</taxon>
        <taxon>Pezizomycotina</taxon>
        <taxon>Eurotiomycetes</taxon>
        <taxon>Chaetothyriomycetidae</taxon>
        <taxon>Chaetothyriales</taxon>
        <taxon>Herpotrichiellaceae</taxon>
        <taxon>Exophiala</taxon>
    </lineage>
</organism>
<keyword evidence="4" id="KW-1185">Reference proteome</keyword>
<dbReference type="Proteomes" id="UP000054302">
    <property type="component" value="Unassembled WGS sequence"/>
</dbReference>
<dbReference type="InterPro" id="IPR013096">
    <property type="entry name" value="Cupin_2"/>
</dbReference>
<dbReference type="OMA" id="FDMGYLM"/>
<evidence type="ECO:0000313" key="3">
    <source>
        <dbReference type="EMBL" id="RVX74989.1"/>
    </source>
</evidence>
<dbReference type="VEuPathDB" id="FungiDB:PV10_00423"/>
<accession>A0A0D2ACB9</accession>
<reference evidence="2 4" key="1">
    <citation type="submission" date="2015-01" db="EMBL/GenBank/DDBJ databases">
        <title>The Genome Sequence of Exophiala mesophila CBS40295.</title>
        <authorList>
            <consortium name="The Broad Institute Genomics Platform"/>
            <person name="Cuomo C."/>
            <person name="de Hoog S."/>
            <person name="Gorbushina A."/>
            <person name="Stielow B."/>
            <person name="Teixiera M."/>
            <person name="Abouelleil A."/>
            <person name="Chapman S.B."/>
            <person name="Priest M."/>
            <person name="Young S.K."/>
            <person name="Wortman J."/>
            <person name="Nusbaum C."/>
            <person name="Birren B."/>
        </authorList>
    </citation>
    <scope>NUCLEOTIDE SEQUENCE [LARGE SCALE GENOMIC DNA]</scope>
    <source>
        <strain evidence="2 4">CBS 40295</strain>
    </source>
</reference>